<accession>A0A2T0JY91</accession>
<proteinExistence type="predicted"/>
<feature type="region of interest" description="Disordered" evidence="1">
    <location>
        <begin position="1"/>
        <end position="141"/>
    </location>
</feature>
<reference evidence="2 3" key="1">
    <citation type="submission" date="2018-03" db="EMBL/GenBank/DDBJ databases">
        <title>Genomic Encyclopedia of Archaeal and Bacterial Type Strains, Phase II (KMG-II): from individual species to whole genera.</title>
        <authorList>
            <person name="Goeker M."/>
        </authorList>
    </citation>
    <scope>NUCLEOTIDE SEQUENCE [LARGE SCALE GENOMIC DNA]</scope>
    <source>
        <strain evidence="2 3">DSM 43146</strain>
    </source>
</reference>
<evidence type="ECO:0000313" key="3">
    <source>
        <dbReference type="Proteomes" id="UP000239415"/>
    </source>
</evidence>
<evidence type="ECO:0000256" key="1">
    <source>
        <dbReference type="SAM" id="MobiDB-lite"/>
    </source>
</evidence>
<feature type="compositionally biased region" description="Polar residues" evidence="1">
    <location>
        <begin position="116"/>
        <end position="141"/>
    </location>
</feature>
<evidence type="ECO:0000313" key="2">
    <source>
        <dbReference type="EMBL" id="PRX12961.1"/>
    </source>
</evidence>
<organism evidence="2 3">
    <name type="scientific">Actinoplanes italicus</name>
    <dbReference type="NCBI Taxonomy" id="113567"/>
    <lineage>
        <taxon>Bacteria</taxon>
        <taxon>Bacillati</taxon>
        <taxon>Actinomycetota</taxon>
        <taxon>Actinomycetes</taxon>
        <taxon>Micromonosporales</taxon>
        <taxon>Micromonosporaceae</taxon>
        <taxon>Actinoplanes</taxon>
    </lineage>
</organism>
<gene>
    <name evidence="2" type="ORF">CLV67_12686</name>
</gene>
<name>A0A2T0JY91_9ACTN</name>
<protein>
    <submittedName>
        <fullName evidence="2">Uncharacterized protein</fullName>
    </submittedName>
</protein>
<dbReference type="EMBL" id="PVMZ01000026">
    <property type="protein sequence ID" value="PRX12961.1"/>
    <property type="molecule type" value="Genomic_DNA"/>
</dbReference>
<feature type="compositionally biased region" description="Low complexity" evidence="1">
    <location>
        <begin position="98"/>
        <end position="107"/>
    </location>
</feature>
<keyword evidence="3" id="KW-1185">Reference proteome</keyword>
<dbReference type="Proteomes" id="UP000239415">
    <property type="component" value="Unassembled WGS sequence"/>
</dbReference>
<comment type="caution">
    <text evidence="2">The sequence shown here is derived from an EMBL/GenBank/DDBJ whole genome shotgun (WGS) entry which is preliminary data.</text>
</comment>
<dbReference type="AlphaFoldDB" id="A0A2T0JY91"/>
<sequence length="141" mass="14305">MTAGSPDLAPARLSAGNLEPAALAAGSPKPDLTPRSARIPEPDLTPRSARIPEPDLTALNASSPEPDLTPLSAEPPEPDLTPLNASSPEPAQPHSPRDPGAGPARRGAVGHAGTLATASATDFTRSTVRGPQREAMSSSRA</sequence>